<reference evidence="2" key="1">
    <citation type="journal article" date="2019" name="Int. J. Syst. Evol. Microbiol.">
        <title>The Global Catalogue of Microorganisms (GCM) 10K type strain sequencing project: providing services to taxonomists for standard genome sequencing and annotation.</title>
        <authorList>
            <consortium name="The Broad Institute Genomics Platform"/>
            <consortium name="The Broad Institute Genome Sequencing Center for Infectious Disease"/>
            <person name="Wu L."/>
            <person name="Ma J."/>
        </authorList>
    </citation>
    <scope>NUCLEOTIDE SEQUENCE [LARGE SCALE GENOMIC DNA]</scope>
    <source>
        <strain evidence="2">JCM 17759</strain>
    </source>
</reference>
<comment type="caution">
    <text evidence="1">The sequence shown here is derived from an EMBL/GenBank/DDBJ whole genome shotgun (WGS) entry which is preliminary data.</text>
</comment>
<gene>
    <name evidence="1" type="ORF">GCM10023156_30050</name>
</gene>
<dbReference type="EMBL" id="BAABGA010000035">
    <property type="protein sequence ID" value="GAA4455670.1"/>
    <property type="molecule type" value="Genomic_DNA"/>
</dbReference>
<name>A0ABP8MT77_9BACT</name>
<organism evidence="1 2">
    <name type="scientific">Novipirellula rosea</name>
    <dbReference type="NCBI Taxonomy" id="1031540"/>
    <lineage>
        <taxon>Bacteria</taxon>
        <taxon>Pseudomonadati</taxon>
        <taxon>Planctomycetota</taxon>
        <taxon>Planctomycetia</taxon>
        <taxon>Pirellulales</taxon>
        <taxon>Pirellulaceae</taxon>
        <taxon>Novipirellula</taxon>
    </lineage>
</organism>
<dbReference type="Proteomes" id="UP001500840">
    <property type="component" value="Unassembled WGS sequence"/>
</dbReference>
<keyword evidence="2" id="KW-1185">Reference proteome</keyword>
<evidence type="ECO:0008006" key="3">
    <source>
        <dbReference type="Google" id="ProtNLM"/>
    </source>
</evidence>
<dbReference type="RefSeq" id="WP_345323283.1">
    <property type="nucleotide sequence ID" value="NZ_BAABGA010000035.1"/>
</dbReference>
<dbReference type="Pfam" id="PF14100">
    <property type="entry name" value="DUF6807"/>
    <property type="match status" value="1"/>
</dbReference>
<proteinExistence type="predicted"/>
<protein>
    <recommendedName>
        <fullName evidence="3">Methane oxygenase PmoA</fullName>
    </recommendedName>
</protein>
<evidence type="ECO:0000313" key="1">
    <source>
        <dbReference type="EMBL" id="GAA4455670.1"/>
    </source>
</evidence>
<accession>A0ABP8MT77</accession>
<dbReference type="InterPro" id="IPR029475">
    <property type="entry name" value="DUF6807"/>
</dbReference>
<sequence>MAPFVYSASPRCQIVPLPSSQVAFAIDGTERLRWHASADSPRPFFFPLTGPSGIPLTRMGHPGAPDHDHHRSVWFAHHKVAGNNFWADTTGTQIRQTQWMAYDDGDDEARMAVQLEWFGESNSQRLIKQDLFVAVAPAPSGGLFVELQTSLRSVDDTLELEQTKFGLLALRVAKAISVRFGDGVITGANGKRGEQELFGMASPWIDYSGSIDQGVVEGITYFDHPSNGRFPSKWHVRDDGWIGASVCRDGAVMLYKDKPTTWRYLLHAHAGAIDHDVAAQIQDAFHERPAMRLAKGGVSQAYTIDRV</sequence>
<evidence type="ECO:0000313" key="2">
    <source>
        <dbReference type="Proteomes" id="UP001500840"/>
    </source>
</evidence>